<protein>
    <submittedName>
        <fullName evidence="3">P-type conjugative transfer protein TrbJ</fullName>
    </submittedName>
</protein>
<evidence type="ECO:0000313" key="3">
    <source>
        <dbReference type="EMBL" id="POF33942.1"/>
    </source>
</evidence>
<feature type="coiled-coil region" evidence="1">
    <location>
        <begin position="42"/>
        <end position="101"/>
    </location>
</feature>
<feature type="signal peptide" evidence="2">
    <location>
        <begin position="1"/>
        <end position="24"/>
    </location>
</feature>
<dbReference type="NCBIfam" id="NF010448">
    <property type="entry name" value="PRK13874.1"/>
    <property type="match status" value="1"/>
</dbReference>
<proteinExistence type="predicted"/>
<accession>A0A2S3V1U3</accession>
<dbReference type="Proteomes" id="UP000236959">
    <property type="component" value="Unassembled WGS sequence"/>
</dbReference>
<dbReference type="EMBL" id="PPCN01000001">
    <property type="protein sequence ID" value="POF33942.1"/>
    <property type="molecule type" value="Genomic_DNA"/>
</dbReference>
<keyword evidence="4" id="KW-1185">Reference proteome</keyword>
<sequence>MRKKIAALMLTGAIALAPMQPAYALFGVGDVVIDPTNLAQNILTAARTLEMINNQIMQLQNEAQMLINQGRNLTNLPHSSLARLRSIMQQTEDLLGEAQRVGYVVSEIERVFSEQYGDAAATGDFAAMNANAEARWRTSVAGYEDALKVQAGVVGNIEATRTELSTLVSQSQGAVGALQAAQAGNQLLALQSQQMMDLTAAIAAQNRADALDAARHASAEAQGRENLSRFLDYGTGYTPTAVSMFR</sequence>
<evidence type="ECO:0000256" key="2">
    <source>
        <dbReference type="SAM" id="SignalP"/>
    </source>
</evidence>
<reference evidence="3 4" key="1">
    <citation type="submission" date="2018-01" db="EMBL/GenBank/DDBJ databases">
        <title>Genomic Encyclopedia of Archaeal and Bacterial Type Strains, Phase II (KMG-II): from individual species to whole genera.</title>
        <authorList>
            <person name="Goeker M."/>
        </authorList>
    </citation>
    <scope>NUCLEOTIDE SEQUENCE [LARGE SCALE GENOMIC DNA]</scope>
    <source>
        <strain evidence="3 4">DSM 17023</strain>
    </source>
</reference>
<evidence type="ECO:0000313" key="4">
    <source>
        <dbReference type="Proteomes" id="UP000236959"/>
    </source>
</evidence>
<comment type="caution">
    <text evidence="3">The sequence shown here is derived from an EMBL/GenBank/DDBJ whole genome shotgun (WGS) entry which is preliminary data.</text>
</comment>
<organism evidence="3 4">
    <name type="scientific">Roseibium marinum</name>
    <dbReference type="NCBI Taxonomy" id="281252"/>
    <lineage>
        <taxon>Bacteria</taxon>
        <taxon>Pseudomonadati</taxon>
        <taxon>Pseudomonadota</taxon>
        <taxon>Alphaproteobacteria</taxon>
        <taxon>Hyphomicrobiales</taxon>
        <taxon>Stappiaceae</taxon>
        <taxon>Roseibium</taxon>
    </lineage>
</organism>
<keyword evidence="2" id="KW-0732">Signal</keyword>
<keyword evidence="1" id="KW-0175">Coiled coil</keyword>
<dbReference type="RefSeq" id="WP_208987225.1">
    <property type="nucleotide sequence ID" value="NZ_PPCN01000001.1"/>
</dbReference>
<name>A0A2S3V1U3_9HYPH</name>
<gene>
    <name evidence="3" type="ORF">CLV41_101391</name>
</gene>
<dbReference type="AlphaFoldDB" id="A0A2S3V1U3"/>
<dbReference type="NCBIfam" id="TIGR02780">
    <property type="entry name" value="TrbJ_Ti"/>
    <property type="match status" value="1"/>
</dbReference>
<dbReference type="InterPro" id="IPR014147">
    <property type="entry name" value="T4SS_TrbJ"/>
</dbReference>
<evidence type="ECO:0000256" key="1">
    <source>
        <dbReference type="SAM" id="Coils"/>
    </source>
</evidence>
<feature type="chain" id="PRO_5015771927" evidence="2">
    <location>
        <begin position="25"/>
        <end position="246"/>
    </location>
</feature>